<sequence length="88" mass="9685">VISGQGDIPIESDHTRQRYQSRLSYTEQHNVICDSSYMPLNQENLSKQQYDYFPPPSSSSTSHEAGRTAVAELISSILSNGASSSTTM</sequence>
<evidence type="ECO:0000313" key="2">
    <source>
        <dbReference type="Proteomes" id="UP000663845"/>
    </source>
</evidence>
<accession>A0A815WLT4</accession>
<comment type="caution">
    <text evidence="1">The sequence shown here is derived from an EMBL/GenBank/DDBJ whole genome shotgun (WGS) entry which is preliminary data.</text>
</comment>
<gene>
    <name evidence="1" type="ORF">JYZ213_LOCUS45858</name>
</gene>
<dbReference type="AlphaFoldDB" id="A0A815WLT4"/>
<proteinExistence type="predicted"/>
<feature type="non-terminal residue" evidence="1">
    <location>
        <position position="1"/>
    </location>
</feature>
<dbReference type="EMBL" id="CAJNOG010004639">
    <property type="protein sequence ID" value="CAF1543526.1"/>
    <property type="molecule type" value="Genomic_DNA"/>
</dbReference>
<name>A0A815WLT4_9BILA</name>
<organism evidence="1 2">
    <name type="scientific">Adineta steineri</name>
    <dbReference type="NCBI Taxonomy" id="433720"/>
    <lineage>
        <taxon>Eukaryota</taxon>
        <taxon>Metazoa</taxon>
        <taxon>Spiralia</taxon>
        <taxon>Gnathifera</taxon>
        <taxon>Rotifera</taxon>
        <taxon>Eurotatoria</taxon>
        <taxon>Bdelloidea</taxon>
        <taxon>Adinetida</taxon>
        <taxon>Adinetidae</taxon>
        <taxon>Adineta</taxon>
    </lineage>
</organism>
<dbReference type="Proteomes" id="UP000663845">
    <property type="component" value="Unassembled WGS sequence"/>
</dbReference>
<reference evidence="1" key="1">
    <citation type="submission" date="2021-02" db="EMBL/GenBank/DDBJ databases">
        <authorList>
            <person name="Nowell W R."/>
        </authorList>
    </citation>
    <scope>NUCLEOTIDE SEQUENCE</scope>
</reference>
<protein>
    <submittedName>
        <fullName evidence="1">Uncharacterized protein</fullName>
    </submittedName>
</protein>
<evidence type="ECO:0000313" key="1">
    <source>
        <dbReference type="EMBL" id="CAF1543526.1"/>
    </source>
</evidence>